<dbReference type="CDD" id="cd01556">
    <property type="entry name" value="EPSP_synthase"/>
    <property type="match status" value="1"/>
</dbReference>
<feature type="binding site" evidence="8">
    <location>
        <position position="92"/>
    </location>
    <ligand>
        <name>phosphoenolpyruvate</name>
        <dbReference type="ChEBI" id="CHEBI:58702"/>
    </ligand>
</feature>
<feature type="binding site" evidence="8">
    <location>
        <position position="135"/>
    </location>
    <ligand>
        <name>3-phosphoshikimate</name>
        <dbReference type="ChEBI" id="CHEBI:145989"/>
    </ligand>
</feature>
<dbReference type="HAMAP" id="MF_00210">
    <property type="entry name" value="EPSP_synth"/>
    <property type="match status" value="1"/>
</dbReference>
<keyword evidence="4 8" id="KW-0028">Amino-acid biosynthesis</keyword>
<feature type="binding site" evidence="8">
    <location>
        <position position="317"/>
    </location>
    <ligand>
        <name>phosphoenolpyruvate</name>
        <dbReference type="ChEBI" id="CHEBI:58702"/>
    </ligand>
</feature>
<dbReference type="GO" id="GO:0005737">
    <property type="term" value="C:cytoplasm"/>
    <property type="evidence" value="ECO:0007669"/>
    <property type="project" value="UniProtKB-SubCell"/>
</dbReference>
<feature type="binding site" evidence="8">
    <location>
        <position position="286"/>
    </location>
    <ligand>
        <name>3-phosphoshikimate</name>
        <dbReference type="ChEBI" id="CHEBI:145989"/>
    </ligand>
</feature>
<dbReference type="AlphaFoldDB" id="H5SDW9"/>
<comment type="pathway">
    <text evidence="1 8">Metabolic intermediate biosynthesis; chorismate biosynthesis; chorismate from D-erythrose 4-phosphate and phosphoenolpyruvate: step 6/7.</text>
</comment>
<feature type="binding site" evidence="8">
    <location>
        <position position="359"/>
    </location>
    <ligand>
        <name>phosphoenolpyruvate</name>
        <dbReference type="ChEBI" id="CHEBI:58702"/>
    </ligand>
</feature>
<dbReference type="GO" id="GO:0008652">
    <property type="term" value="P:amino acid biosynthetic process"/>
    <property type="evidence" value="ECO:0007669"/>
    <property type="project" value="UniProtKB-KW"/>
</dbReference>
<dbReference type="EC" id="2.5.1.19" evidence="8"/>
<keyword evidence="3 8" id="KW-0963">Cytoplasm</keyword>
<gene>
    <name evidence="8" type="primary">aroA</name>
    <name evidence="10" type="ORF">HGMM_F14G08C05</name>
</gene>
<evidence type="ECO:0000256" key="5">
    <source>
        <dbReference type="ARBA" id="ARBA00022679"/>
    </source>
</evidence>
<comment type="subunit">
    <text evidence="8">Monomer.</text>
</comment>
<keyword evidence="6 8" id="KW-0057">Aromatic amino acid biosynthesis</keyword>
<dbReference type="GO" id="GO:0003866">
    <property type="term" value="F:3-phosphoshikimate 1-carboxyvinyltransferase activity"/>
    <property type="evidence" value="ECO:0007669"/>
    <property type="project" value="UniProtKB-UniRule"/>
</dbReference>
<evidence type="ECO:0000313" key="10">
    <source>
        <dbReference type="EMBL" id="BAL54355.1"/>
    </source>
</evidence>
<accession>H5SDW9</accession>
<evidence type="ECO:0000256" key="7">
    <source>
        <dbReference type="ARBA" id="ARBA00044633"/>
    </source>
</evidence>
<evidence type="ECO:0000256" key="2">
    <source>
        <dbReference type="ARBA" id="ARBA00009948"/>
    </source>
</evidence>
<feature type="binding site" evidence="8">
    <location>
        <position position="313"/>
    </location>
    <ligand>
        <name>3-phosphoshikimate</name>
        <dbReference type="ChEBI" id="CHEBI:145989"/>
    </ligand>
</feature>
<evidence type="ECO:0000256" key="1">
    <source>
        <dbReference type="ARBA" id="ARBA00004811"/>
    </source>
</evidence>
<dbReference type="GO" id="GO:0009073">
    <property type="term" value="P:aromatic amino acid family biosynthetic process"/>
    <property type="evidence" value="ECO:0007669"/>
    <property type="project" value="UniProtKB-KW"/>
</dbReference>
<dbReference type="InterPro" id="IPR036968">
    <property type="entry name" value="Enolpyruvate_Tfrase_sf"/>
</dbReference>
<reference evidence="10" key="2">
    <citation type="journal article" date="2012" name="PLoS ONE">
        <title>A Deeply Branching Thermophilic Bacterium with an Ancient Acetyl-CoA Pathway Dominates a Subsurface Ecosystem.</title>
        <authorList>
            <person name="Takami H."/>
            <person name="Noguchi H."/>
            <person name="Takaki Y."/>
            <person name="Uchiyama I."/>
            <person name="Toyoda A."/>
            <person name="Nishi S."/>
            <person name="Chee G.-J."/>
            <person name="Arai W."/>
            <person name="Nunoura T."/>
            <person name="Itoh T."/>
            <person name="Hattori M."/>
            <person name="Takai K."/>
        </authorList>
    </citation>
    <scope>NUCLEOTIDE SEQUENCE</scope>
</reference>
<dbReference type="UniPathway" id="UPA00053">
    <property type="reaction ID" value="UER00089"/>
</dbReference>
<feature type="active site" description="Proton acceptor" evidence="8">
    <location>
        <position position="286"/>
    </location>
</feature>
<dbReference type="SUPFAM" id="SSF55205">
    <property type="entry name" value="EPT/RTPC-like"/>
    <property type="match status" value="1"/>
</dbReference>
<dbReference type="PANTHER" id="PTHR21090">
    <property type="entry name" value="AROM/DEHYDROQUINATE SYNTHASE"/>
    <property type="match status" value="1"/>
</dbReference>
<name>H5SDW9_9CHLR</name>
<comment type="similarity">
    <text evidence="2 8">Belongs to the EPSP synthase family.</text>
</comment>
<comment type="subcellular location">
    <subcellularLocation>
        <location evidence="8">Cytoplasm</location>
    </subcellularLocation>
</comment>
<proteinExistence type="inferred from homology"/>
<dbReference type="FunFam" id="3.65.10.10:FF:000005">
    <property type="entry name" value="3-phosphoshikimate 1-carboxyvinyltransferase"/>
    <property type="match status" value="1"/>
</dbReference>
<dbReference type="InterPro" id="IPR006264">
    <property type="entry name" value="EPSP_synthase"/>
</dbReference>
<evidence type="ECO:0000256" key="3">
    <source>
        <dbReference type="ARBA" id="ARBA00022490"/>
    </source>
</evidence>
<dbReference type="GO" id="GO:0009423">
    <property type="term" value="P:chorismate biosynthetic process"/>
    <property type="evidence" value="ECO:0007669"/>
    <property type="project" value="UniProtKB-UniRule"/>
</dbReference>
<feature type="domain" description="Enolpyruvate transferase" evidence="9">
    <location>
        <begin position="1"/>
        <end position="394"/>
    </location>
</feature>
<dbReference type="PANTHER" id="PTHR21090:SF5">
    <property type="entry name" value="PENTAFUNCTIONAL AROM POLYPEPTIDE"/>
    <property type="match status" value="1"/>
</dbReference>
<protein>
    <recommendedName>
        <fullName evidence="8">3-phosphoshikimate 1-carboxyvinyltransferase</fullName>
        <ecNumber evidence="8">2.5.1.19</ecNumber>
    </recommendedName>
    <alternativeName>
        <fullName evidence="8">5-enolpyruvylshikimate-3-phosphate synthase</fullName>
        <shortName evidence="8">EPSP synthase</shortName>
        <shortName evidence="8">EPSPS</shortName>
    </alternativeName>
</protein>
<reference evidence="10" key="1">
    <citation type="journal article" date="2005" name="Environ. Microbiol.">
        <title>Genetic and functional properties of uncultivated thermophilic crenarchaeotes from a subsurface gold mine as revealed by analysis of genome fragments.</title>
        <authorList>
            <person name="Nunoura T."/>
            <person name="Hirayama H."/>
            <person name="Takami H."/>
            <person name="Oida H."/>
            <person name="Nishi S."/>
            <person name="Shimamura S."/>
            <person name="Suzuki Y."/>
            <person name="Inagaki F."/>
            <person name="Takai K."/>
            <person name="Nealson K.H."/>
            <person name="Horikoshi K."/>
        </authorList>
    </citation>
    <scope>NUCLEOTIDE SEQUENCE</scope>
</reference>
<comment type="caution">
    <text evidence="8">Lacks conserved residue(s) required for the propagation of feature annotation.</text>
</comment>
<feature type="binding site" evidence="8">
    <location>
        <position position="64"/>
    </location>
    <ligand>
        <name>phosphoenolpyruvate</name>
        <dbReference type="ChEBI" id="CHEBI:58702"/>
    </ligand>
</feature>
<dbReference type="Gene3D" id="3.65.10.10">
    <property type="entry name" value="Enolpyruvate transferase domain"/>
    <property type="match status" value="2"/>
</dbReference>
<sequence>MFSALAPGRHRLRGWLEAGDTRATLEAMKALGARISWEDGTMFIEFQGYPVSSEALHLDCRNSGTTIRLLSGLLAGSGLEVVLDGSEQLRRRPMRRVTEPLRAMGARIEDTEGRAPLYLHPASLHGAVHHLSVASAQVKSALLLAGCFAEGQTVVHEPARSRDHTERLLQMMGAPIQVSQDGLTCSIQRPTVPLFPLDITVPGDFSSAAFLIVAASLAPHSEIYVQDINLNPTRTGLLTILERMGAAIEILDETTLAGEPAATVRVRTAVLRGTQVGGAEIPLAIDELPILALAATQAEGETVIRDAAELRVKETDRIHQVCQILRAFGAEVEELPDGMVIYGPRPLHGAHLSSLGDHRLGMLIAVAGLIARGETLLEDEACTADSFPGFFSVLMGLGASVA</sequence>
<evidence type="ECO:0000256" key="8">
    <source>
        <dbReference type="HAMAP-Rule" id="MF_00210"/>
    </source>
</evidence>
<dbReference type="EMBL" id="AP011686">
    <property type="protein sequence ID" value="BAL54355.1"/>
    <property type="molecule type" value="Genomic_DNA"/>
</dbReference>
<dbReference type="Pfam" id="PF00275">
    <property type="entry name" value="EPSP_synthase"/>
    <property type="match status" value="1"/>
</dbReference>
<keyword evidence="5 8" id="KW-0808">Transferase</keyword>
<feature type="binding site" evidence="8">
    <location>
        <position position="137"/>
    </location>
    <ligand>
        <name>3-phosphoshikimate</name>
        <dbReference type="ChEBI" id="CHEBI:145989"/>
    </ligand>
</feature>
<dbReference type="InterPro" id="IPR013792">
    <property type="entry name" value="RNA3'P_cycl/enolpyr_Trfase_a/b"/>
</dbReference>
<evidence type="ECO:0000259" key="9">
    <source>
        <dbReference type="Pfam" id="PF00275"/>
    </source>
</evidence>
<organism evidence="10">
    <name type="scientific">uncultured Chloroflexota bacterium</name>
    <dbReference type="NCBI Taxonomy" id="166587"/>
    <lineage>
        <taxon>Bacteria</taxon>
        <taxon>Bacillati</taxon>
        <taxon>Chloroflexota</taxon>
        <taxon>environmental samples</taxon>
    </lineage>
</organism>
<comment type="catalytic activity">
    <reaction evidence="7">
        <text>3-phosphoshikimate + phosphoenolpyruvate = 5-O-(1-carboxyvinyl)-3-phosphoshikimate + phosphate</text>
        <dbReference type="Rhea" id="RHEA:21256"/>
        <dbReference type="ChEBI" id="CHEBI:43474"/>
        <dbReference type="ChEBI" id="CHEBI:57701"/>
        <dbReference type="ChEBI" id="CHEBI:58702"/>
        <dbReference type="ChEBI" id="CHEBI:145989"/>
        <dbReference type="EC" id="2.5.1.19"/>
    </reaction>
    <physiologicalReaction direction="left-to-right" evidence="7">
        <dbReference type="Rhea" id="RHEA:21257"/>
    </physiologicalReaction>
</comment>
<feature type="binding site" evidence="8">
    <location>
        <position position="137"/>
    </location>
    <ligand>
        <name>phosphoenolpyruvate</name>
        <dbReference type="ChEBI" id="CHEBI:58702"/>
    </ligand>
</feature>
<dbReference type="NCBIfam" id="TIGR01356">
    <property type="entry name" value="aroA"/>
    <property type="match status" value="1"/>
</dbReference>
<evidence type="ECO:0000256" key="4">
    <source>
        <dbReference type="ARBA" id="ARBA00022605"/>
    </source>
</evidence>
<dbReference type="InterPro" id="IPR001986">
    <property type="entry name" value="Enolpyruvate_Tfrase_dom"/>
</dbReference>
<dbReference type="PIRSF" id="PIRSF000505">
    <property type="entry name" value="EPSPS"/>
    <property type="match status" value="1"/>
</dbReference>
<evidence type="ECO:0000256" key="6">
    <source>
        <dbReference type="ARBA" id="ARBA00023141"/>
    </source>
</evidence>
<comment type="function">
    <text evidence="8">Catalyzes the transfer of the enolpyruvyl moiety of phosphoenolpyruvate (PEP) to the 5-hydroxyl of shikimate-3-phosphate (S3P) to produce enolpyruvyl shikimate-3-phosphate and inorganic phosphate.</text>
</comment>